<dbReference type="RefSeq" id="WP_066766580.1">
    <property type="nucleotide sequence ID" value="NZ_BMIO01000004.1"/>
</dbReference>
<sequence length="120" mass="13744">MAYERLSAHDVRSQERWRGMAFGRIQSGPFVGRVISIVEVSETGCRIRDHAITCEPGDVFHMILEDVGPLVVDVRWKNGAFVGVSFRAPLRPMVFDHLRKEIDKPLHERMARLMDRGSQL</sequence>
<dbReference type="OrthoDB" id="9794070at2"/>
<name>A0A916YEG6_9SPHN</name>
<gene>
    <name evidence="1" type="ORF">GCM10010989_14510</name>
</gene>
<evidence type="ECO:0000313" key="1">
    <source>
        <dbReference type="EMBL" id="GGD41574.1"/>
    </source>
</evidence>
<reference evidence="1 2" key="1">
    <citation type="journal article" date="2014" name="Int. J. Syst. Evol. Microbiol.">
        <title>Complete genome sequence of Corynebacterium casei LMG S-19264T (=DSM 44701T), isolated from a smear-ripened cheese.</title>
        <authorList>
            <consortium name="US DOE Joint Genome Institute (JGI-PGF)"/>
            <person name="Walter F."/>
            <person name="Albersmeier A."/>
            <person name="Kalinowski J."/>
            <person name="Ruckert C."/>
        </authorList>
    </citation>
    <scope>NUCLEOTIDE SEQUENCE [LARGE SCALE GENOMIC DNA]</scope>
    <source>
        <strain evidence="1 2">CGMCC 1.15358</strain>
    </source>
</reference>
<evidence type="ECO:0008006" key="3">
    <source>
        <dbReference type="Google" id="ProtNLM"/>
    </source>
</evidence>
<proteinExistence type="predicted"/>
<protein>
    <recommendedName>
        <fullName evidence="3">PilZ domain-containing protein</fullName>
    </recommendedName>
</protein>
<dbReference type="EMBL" id="BMIO01000004">
    <property type="protein sequence ID" value="GGD41574.1"/>
    <property type="molecule type" value="Genomic_DNA"/>
</dbReference>
<keyword evidence="2" id="KW-1185">Reference proteome</keyword>
<dbReference type="AlphaFoldDB" id="A0A916YEG6"/>
<evidence type="ECO:0000313" key="2">
    <source>
        <dbReference type="Proteomes" id="UP000598997"/>
    </source>
</evidence>
<dbReference type="Proteomes" id="UP000598997">
    <property type="component" value="Unassembled WGS sequence"/>
</dbReference>
<organism evidence="1 2">
    <name type="scientific">Croceicoccus pelagius</name>
    <dbReference type="NCBI Taxonomy" id="1703341"/>
    <lineage>
        <taxon>Bacteria</taxon>
        <taxon>Pseudomonadati</taxon>
        <taxon>Pseudomonadota</taxon>
        <taxon>Alphaproteobacteria</taxon>
        <taxon>Sphingomonadales</taxon>
        <taxon>Erythrobacteraceae</taxon>
        <taxon>Croceicoccus</taxon>
    </lineage>
</organism>
<accession>A0A916YEG6</accession>
<comment type="caution">
    <text evidence="1">The sequence shown here is derived from an EMBL/GenBank/DDBJ whole genome shotgun (WGS) entry which is preliminary data.</text>
</comment>